<name>A0A1T4WKT9_9BACT</name>
<dbReference type="OrthoDB" id="5432254at2"/>
<dbReference type="GO" id="GO:0005829">
    <property type="term" value="C:cytosol"/>
    <property type="evidence" value="ECO:0007669"/>
    <property type="project" value="TreeGrafter"/>
</dbReference>
<dbReference type="GO" id="GO:0051082">
    <property type="term" value="F:unfolded protein binding"/>
    <property type="evidence" value="ECO:0007669"/>
    <property type="project" value="InterPro"/>
</dbReference>
<gene>
    <name evidence="5" type="ORF">SAMN02745704_00993</name>
</gene>
<evidence type="ECO:0000256" key="1">
    <source>
        <dbReference type="ARBA" id="ARBA00009091"/>
    </source>
</evidence>
<sequence>MKKVLFLAMIFAIVLQAPAFAADLKVAVIHMERLKKTSEPGKYIAEELKKKLDPMVKERQQLEEELKRLSEEFKNKSAAYSLDTKREKELELKRKFRDLEDLRRDLQQKAIAEDKTMSAPVLELMQQTAQKYIEEHGYDLVFEFQQSGLLYLDKELDITEPLIEEVNKAWKAQGH</sequence>
<comment type="similarity">
    <text evidence="1">Belongs to the Skp family.</text>
</comment>
<keyword evidence="6" id="KW-1185">Reference proteome</keyword>
<dbReference type="EMBL" id="FUYC01000003">
    <property type="protein sequence ID" value="SKA77515.1"/>
    <property type="molecule type" value="Genomic_DNA"/>
</dbReference>
<feature type="chain" id="PRO_5012007108" evidence="4">
    <location>
        <begin position="22"/>
        <end position="175"/>
    </location>
</feature>
<reference evidence="5 6" key="1">
    <citation type="submission" date="2017-02" db="EMBL/GenBank/DDBJ databases">
        <authorList>
            <person name="Peterson S.W."/>
        </authorList>
    </citation>
    <scope>NUCLEOTIDE SEQUENCE [LARGE SCALE GENOMIC DNA]</scope>
    <source>
        <strain evidence="5 6">DSM 16080</strain>
    </source>
</reference>
<feature type="signal peptide" evidence="4">
    <location>
        <begin position="1"/>
        <end position="21"/>
    </location>
</feature>
<evidence type="ECO:0000313" key="5">
    <source>
        <dbReference type="EMBL" id="SKA77515.1"/>
    </source>
</evidence>
<dbReference type="STRING" id="1121449.SAMN02745704_00993"/>
<evidence type="ECO:0000256" key="2">
    <source>
        <dbReference type="ARBA" id="ARBA00022729"/>
    </source>
</evidence>
<feature type="coiled-coil region" evidence="3">
    <location>
        <begin position="45"/>
        <end position="109"/>
    </location>
</feature>
<keyword evidence="2 4" id="KW-0732">Signal</keyword>
<keyword evidence="3" id="KW-0175">Coiled coil</keyword>
<dbReference type="InterPro" id="IPR005632">
    <property type="entry name" value="Chaperone_Skp"/>
</dbReference>
<accession>A0A1T4WKT9</accession>
<dbReference type="PANTHER" id="PTHR35089:SF1">
    <property type="entry name" value="CHAPERONE PROTEIN SKP"/>
    <property type="match status" value="1"/>
</dbReference>
<proteinExistence type="inferred from homology"/>
<dbReference type="Pfam" id="PF03938">
    <property type="entry name" value="OmpH"/>
    <property type="match status" value="1"/>
</dbReference>
<dbReference type="Proteomes" id="UP000190027">
    <property type="component" value="Unassembled WGS sequence"/>
</dbReference>
<dbReference type="RefSeq" id="WP_078716573.1">
    <property type="nucleotide sequence ID" value="NZ_FUYC01000003.1"/>
</dbReference>
<dbReference type="Gene3D" id="3.30.910.20">
    <property type="entry name" value="Skp domain"/>
    <property type="match status" value="1"/>
</dbReference>
<dbReference type="PANTHER" id="PTHR35089">
    <property type="entry name" value="CHAPERONE PROTEIN SKP"/>
    <property type="match status" value="1"/>
</dbReference>
<dbReference type="SUPFAM" id="SSF111384">
    <property type="entry name" value="OmpH-like"/>
    <property type="match status" value="1"/>
</dbReference>
<dbReference type="SMART" id="SM00935">
    <property type="entry name" value="OmpH"/>
    <property type="match status" value="1"/>
</dbReference>
<dbReference type="InterPro" id="IPR024930">
    <property type="entry name" value="Skp_dom_sf"/>
</dbReference>
<evidence type="ECO:0000313" key="6">
    <source>
        <dbReference type="Proteomes" id="UP000190027"/>
    </source>
</evidence>
<protein>
    <submittedName>
        <fullName evidence="5">Periplasmic chaperone for outer membrane proteins Skp</fullName>
    </submittedName>
</protein>
<dbReference type="GO" id="GO:0050821">
    <property type="term" value="P:protein stabilization"/>
    <property type="evidence" value="ECO:0007669"/>
    <property type="project" value="TreeGrafter"/>
</dbReference>
<evidence type="ECO:0000256" key="3">
    <source>
        <dbReference type="SAM" id="Coils"/>
    </source>
</evidence>
<dbReference type="AlphaFoldDB" id="A0A1T4WKT9"/>
<evidence type="ECO:0000256" key="4">
    <source>
        <dbReference type="SAM" id="SignalP"/>
    </source>
</evidence>
<organism evidence="5 6">
    <name type="scientific">Paucidesulfovibrio gracilis DSM 16080</name>
    <dbReference type="NCBI Taxonomy" id="1121449"/>
    <lineage>
        <taxon>Bacteria</taxon>
        <taxon>Pseudomonadati</taxon>
        <taxon>Thermodesulfobacteriota</taxon>
        <taxon>Desulfovibrionia</taxon>
        <taxon>Desulfovibrionales</taxon>
        <taxon>Desulfovibrionaceae</taxon>
        <taxon>Paucidesulfovibrio</taxon>
    </lineage>
</organism>